<dbReference type="AlphaFoldDB" id="A0AA46X220"/>
<name>A0AA46X220_RHORH</name>
<gene>
    <name evidence="1" type="ORF">KUM34_025845</name>
</gene>
<dbReference type="RefSeq" id="WP_229582806.1">
    <property type="nucleotide sequence ID" value="NZ_CP083975.1"/>
</dbReference>
<reference evidence="1 2" key="1">
    <citation type="journal article" date="2021" name="Front. Microbiol.">
        <title>Bacterial Transformation of Aromatic Monomers in Softwood Black Liquor.</title>
        <authorList>
            <person name="Navas L.E."/>
            <person name="Dexter G."/>
            <person name="Liu J."/>
            <person name="Levy-Booth D."/>
            <person name="Cho M."/>
            <person name="Jang S.K."/>
            <person name="Mansfield S.D."/>
            <person name="Renneckar S."/>
            <person name="Mohn W.W."/>
            <person name="Eltis L.D."/>
        </authorList>
    </citation>
    <scope>NUCLEOTIDE SEQUENCE [LARGE SCALE GENOMIC DNA]</scope>
    <source>
        <strain evidence="1 2">GD02</strain>
    </source>
</reference>
<dbReference type="SUPFAM" id="SSF89796">
    <property type="entry name" value="CoA-transferase family III (CaiB/BaiF)"/>
    <property type="match status" value="2"/>
</dbReference>
<dbReference type="EMBL" id="CP083975">
    <property type="protein sequence ID" value="UZF47849.1"/>
    <property type="molecule type" value="Genomic_DNA"/>
</dbReference>
<dbReference type="InterPro" id="IPR023606">
    <property type="entry name" value="CoA-Trfase_III_dom_1_sf"/>
</dbReference>
<proteinExistence type="predicted"/>
<dbReference type="InterPro" id="IPR003673">
    <property type="entry name" value="CoA-Trfase_fam_III"/>
</dbReference>
<keyword evidence="1" id="KW-0614">Plasmid</keyword>
<dbReference type="InterPro" id="IPR050509">
    <property type="entry name" value="CoA-transferase_III"/>
</dbReference>
<dbReference type="Gene3D" id="3.30.1540.10">
    <property type="entry name" value="formyl-coa transferase, domain 3"/>
    <property type="match status" value="3"/>
</dbReference>
<dbReference type="PANTHER" id="PTHR48228:SF5">
    <property type="entry name" value="ALPHA-METHYLACYL-COA RACEMASE"/>
    <property type="match status" value="1"/>
</dbReference>
<geneLocation type="plasmid" evidence="1 2">
    <name>pGD02.2.1</name>
</geneLocation>
<dbReference type="InterPro" id="IPR044855">
    <property type="entry name" value="CoA-Trfase_III_dom3_sf"/>
</dbReference>
<organism evidence="1 2">
    <name type="scientific">Rhodococcus rhodochrous</name>
    <dbReference type="NCBI Taxonomy" id="1829"/>
    <lineage>
        <taxon>Bacteria</taxon>
        <taxon>Bacillati</taxon>
        <taxon>Actinomycetota</taxon>
        <taxon>Actinomycetes</taxon>
        <taxon>Mycobacteriales</taxon>
        <taxon>Nocardiaceae</taxon>
        <taxon>Rhodococcus</taxon>
    </lineage>
</organism>
<evidence type="ECO:0000313" key="1">
    <source>
        <dbReference type="EMBL" id="UZF47849.1"/>
    </source>
</evidence>
<dbReference type="Proteomes" id="UP001162740">
    <property type="component" value="Plasmid pGD02.2.1"/>
</dbReference>
<dbReference type="GO" id="GO:0016740">
    <property type="term" value="F:transferase activity"/>
    <property type="evidence" value="ECO:0007669"/>
    <property type="project" value="UniProtKB-KW"/>
</dbReference>
<dbReference type="Gene3D" id="3.40.50.10540">
    <property type="entry name" value="Crotonobetainyl-coa:carnitine coa-transferase, domain 1"/>
    <property type="match status" value="3"/>
</dbReference>
<keyword evidence="1" id="KW-0808">Transferase</keyword>
<sequence>MTSTSESHGGNSDCPLNGIRVLEVSTTRAARIAGQLLADLGADVVRAVDVLPDPAIPANPGEVWWDRGKRLVPLRSEEIRNAIGGADVLFVDHTPTGLTASHLRAEDIQARNPGLTHVWMPPYAASGRWAELDEDPLLLDAVGGVAGRYPCVEDRPVAPVVATTSLLHGALGAGAAVAGLVGRTRTGAGHTAVVSGVHAAATQMATMMIEGVDQPVFSPGRSVRSLPFWRMYQASDGQWFFLATLTPDLFFRALEALDRMDILVLPEVGGEFTNLMVVGSPGVQAVEHELESLFATEPCSHWISTFAAADVPCAPVRTRAEWAVSDIVAANHGMTTIEHDVLGEVTMPDVPIAFSRSRVQTPRAAVVERSRTPEIWPRRTRTMDAADPSGQRPLEGIRVIDAATFLAAPLVASLLADHGAEVIKVEPRDGDPYRAFTLSFISVNQYKRGVVLDLGTDPGRETLLDLVRRADVLVENLRPGRLDKLGVGPEVLRRERPELVQCTVSAYGRAGAYATAPGFDPVFQSLSGMAAAQGGDSQPLAAPMPAHDTCTGALGALGVLAALYERGTTGVGQQVWASLASTSIFLQGSELTGYAGRPEPQRGGVDYPGPAEGHRFYACTDGWMAVAAVGTDRTATLRRALGIGDLTDIESALTTHTVEEALVLLSEHGVPACRVLEQQGALEDPFLQENRFSHVVTDPQFGRLRMVRTFVEWGSEDKDSPGRSFTVGEDTREVLADLGYPEGRIDEILGGRRTVQEQETSVRTS</sequence>
<accession>A0AA46X220</accession>
<dbReference type="Pfam" id="PF02515">
    <property type="entry name" value="CoA_transf_3"/>
    <property type="match status" value="2"/>
</dbReference>
<evidence type="ECO:0000313" key="2">
    <source>
        <dbReference type="Proteomes" id="UP001162740"/>
    </source>
</evidence>
<protein>
    <submittedName>
        <fullName evidence="1">CoA transferase</fullName>
    </submittedName>
</protein>
<dbReference type="PANTHER" id="PTHR48228">
    <property type="entry name" value="SUCCINYL-COA--D-CITRAMALATE COA-TRANSFERASE"/>
    <property type="match status" value="1"/>
</dbReference>